<reference evidence="2" key="1">
    <citation type="journal article" date="2012" name="Nature">
        <title>The tomato genome sequence provides insights into fleshy fruit evolution.</title>
        <authorList>
            <consortium name="Tomato Genome Consortium"/>
        </authorList>
    </citation>
    <scope>NUCLEOTIDE SEQUENCE [LARGE SCALE GENOMIC DNA]</scope>
    <source>
        <strain evidence="2">cv. Heinz 1706</strain>
    </source>
</reference>
<keyword evidence="3" id="KW-1185">Reference proteome</keyword>
<dbReference type="PANTHER" id="PTHR37610:SF78">
    <property type="entry name" value="GAG-POLYPEPTIDE OF LTR COPIA-TYPE-RELATED"/>
    <property type="match status" value="1"/>
</dbReference>
<dbReference type="InParanoid" id="A0A3Q7J9L6"/>
<evidence type="ECO:0000313" key="3">
    <source>
        <dbReference type="Proteomes" id="UP000004994"/>
    </source>
</evidence>
<dbReference type="PANTHER" id="PTHR37610">
    <property type="entry name" value="CCHC-TYPE DOMAIN-CONTAINING PROTEIN"/>
    <property type="match status" value="1"/>
</dbReference>
<dbReference type="Pfam" id="PF14244">
    <property type="entry name" value="Retrotran_gag_3"/>
    <property type="match status" value="1"/>
</dbReference>
<evidence type="ECO:0000313" key="2">
    <source>
        <dbReference type="EnsemblPlants" id="Solyc12g042845.1.1"/>
    </source>
</evidence>
<dbReference type="EnsemblPlants" id="Solyc12g042845.1.1">
    <property type="protein sequence ID" value="Solyc12g042845.1.1"/>
    <property type="gene ID" value="Solyc12g042845.1"/>
</dbReference>
<protein>
    <recommendedName>
        <fullName evidence="1">Retrotransposon Copia-like N-terminal domain-containing protein</fullName>
    </recommendedName>
</protein>
<evidence type="ECO:0000259" key="1">
    <source>
        <dbReference type="Pfam" id="PF14244"/>
    </source>
</evidence>
<dbReference type="OMA" id="FHTRENC"/>
<name>A0A3Q7J9L6_SOLLC</name>
<dbReference type="Gramene" id="Solyc12g042845.1.1">
    <property type="protein sequence ID" value="Solyc12g042845.1.1"/>
    <property type="gene ID" value="Solyc12g042845.1"/>
</dbReference>
<accession>A0A3Q7J9L6</accession>
<organism evidence="2">
    <name type="scientific">Solanum lycopersicum</name>
    <name type="common">Tomato</name>
    <name type="synonym">Lycopersicon esculentum</name>
    <dbReference type="NCBI Taxonomy" id="4081"/>
    <lineage>
        <taxon>Eukaryota</taxon>
        <taxon>Viridiplantae</taxon>
        <taxon>Streptophyta</taxon>
        <taxon>Embryophyta</taxon>
        <taxon>Tracheophyta</taxon>
        <taxon>Spermatophyta</taxon>
        <taxon>Magnoliopsida</taxon>
        <taxon>eudicotyledons</taxon>
        <taxon>Gunneridae</taxon>
        <taxon>Pentapetalae</taxon>
        <taxon>asterids</taxon>
        <taxon>lamiids</taxon>
        <taxon>Solanales</taxon>
        <taxon>Solanaceae</taxon>
        <taxon>Solanoideae</taxon>
        <taxon>Solaneae</taxon>
        <taxon>Solanum</taxon>
        <taxon>Solanum subgen. Lycopersicon</taxon>
    </lineage>
</organism>
<dbReference type="Proteomes" id="UP000004994">
    <property type="component" value="Chromosome 12"/>
</dbReference>
<dbReference type="InterPro" id="IPR029472">
    <property type="entry name" value="Copia-like_N"/>
</dbReference>
<dbReference type="AlphaFoldDB" id="A0A3Q7J9L6"/>
<reference evidence="2" key="2">
    <citation type="submission" date="2019-01" db="UniProtKB">
        <authorList>
            <consortium name="EnsemblPlants"/>
        </authorList>
    </citation>
    <scope>IDENTIFICATION</scope>
    <source>
        <strain evidence="2">cv. Heinz 1706</strain>
    </source>
</reference>
<feature type="domain" description="Retrotransposon Copia-like N-terminal" evidence="1">
    <location>
        <begin position="15"/>
        <end position="60"/>
    </location>
</feature>
<proteinExistence type="predicted"/>
<sequence>MSQGVDYSHPMFLSPTDISGLSLISFQLVGIENYALWSRSIKLALLGRNKIGLIDGSCTKEDASAELGSQWERVNSIVFSWLLNSMSKYIFTKLKTLWDEFEALVPPPGCDCEKARGFFDYLKRHKLYKFLMGLNELFEKARSEILLMSHVPTVNQAYTMVVNDECQKVTSSRYKGHNKDQCYKLIGYPSDFKSKRKVSTNTRSGAYMVETEVNSTRKNGYEDGLDGSNFNYVRTITFTLSSFSNPSSHDISDNAAAMLIYSASAELLLTVCCFLDFQEMSEFPSLITYPVTDLLVFGHDSQSESQNASISLLSSLLSSIPCPGHPLMYLTNLNAASQ</sequence>